<gene>
    <name evidence="2" type="ORF">QQ008_11650</name>
</gene>
<dbReference type="InterPro" id="IPR037401">
    <property type="entry name" value="SnoaL-like"/>
</dbReference>
<name>A0ABT8KMU2_9BACT</name>
<sequence length="117" mass="13452">MAKEIRENLDDLFEILSKGQFLEGMEKYLHDDVVLREGNAEPKVGKAHCMALEKEVLEGVGEFIRYEVSSSAVANDTSFYEAIMEYKEKNGNHVKVEQAVVSQWKDGKIIHERFYHS</sequence>
<protein>
    <submittedName>
        <fullName evidence="2">Nuclear transport factor 2 family protein</fullName>
    </submittedName>
</protein>
<evidence type="ECO:0000313" key="3">
    <source>
        <dbReference type="Proteomes" id="UP001172082"/>
    </source>
</evidence>
<evidence type="ECO:0000259" key="1">
    <source>
        <dbReference type="Pfam" id="PF12680"/>
    </source>
</evidence>
<organism evidence="2 3">
    <name type="scientific">Splendidivirga corallicola</name>
    <dbReference type="NCBI Taxonomy" id="3051826"/>
    <lineage>
        <taxon>Bacteria</taxon>
        <taxon>Pseudomonadati</taxon>
        <taxon>Bacteroidota</taxon>
        <taxon>Cytophagia</taxon>
        <taxon>Cytophagales</taxon>
        <taxon>Splendidivirgaceae</taxon>
        <taxon>Splendidivirga</taxon>
    </lineage>
</organism>
<dbReference type="SUPFAM" id="SSF54427">
    <property type="entry name" value="NTF2-like"/>
    <property type="match status" value="1"/>
</dbReference>
<evidence type="ECO:0000313" key="2">
    <source>
        <dbReference type="EMBL" id="MDN5202026.1"/>
    </source>
</evidence>
<dbReference type="Proteomes" id="UP001172082">
    <property type="component" value="Unassembled WGS sequence"/>
</dbReference>
<dbReference type="Pfam" id="PF12680">
    <property type="entry name" value="SnoaL_2"/>
    <property type="match status" value="1"/>
</dbReference>
<dbReference type="EMBL" id="JAUJEA010000003">
    <property type="protein sequence ID" value="MDN5202026.1"/>
    <property type="molecule type" value="Genomic_DNA"/>
</dbReference>
<dbReference type="Gene3D" id="3.10.450.50">
    <property type="match status" value="1"/>
</dbReference>
<keyword evidence="3" id="KW-1185">Reference proteome</keyword>
<comment type="caution">
    <text evidence="2">The sequence shown here is derived from an EMBL/GenBank/DDBJ whole genome shotgun (WGS) entry which is preliminary data.</text>
</comment>
<feature type="domain" description="SnoaL-like" evidence="1">
    <location>
        <begin position="11"/>
        <end position="111"/>
    </location>
</feature>
<dbReference type="RefSeq" id="WP_346752050.1">
    <property type="nucleotide sequence ID" value="NZ_JAUJEA010000003.1"/>
</dbReference>
<dbReference type="InterPro" id="IPR032710">
    <property type="entry name" value="NTF2-like_dom_sf"/>
</dbReference>
<dbReference type="PANTHER" id="PTHR34003:SF2">
    <property type="entry name" value="SNOAL-LIKE DOMAIN-CONTAINING PROTEIN"/>
    <property type="match status" value="1"/>
</dbReference>
<proteinExistence type="predicted"/>
<dbReference type="PANTHER" id="PTHR34003">
    <property type="entry name" value="BLL2395 PROTEIN"/>
    <property type="match status" value="1"/>
</dbReference>
<reference evidence="2" key="1">
    <citation type="submission" date="2023-06" db="EMBL/GenBank/DDBJ databases">
        <title>Genomic of Parafulvivirga corallium.</title>
        <authorList>
            <person name="Wang G."/>
        </authorList>
    </citation>
    <scope>NUCLEOTIDE SEQUENCE</scope>
    <source>
        <strain evidence="2">BMA10</strain>
    </source>
</reference>
<accession>A0ABT8KMU2</accession>